<gene>
    <name evidence="1" type="ORF">jhhlp_008162</name>
</gene>
<dbReference type="InParanoid" id="A0A2N3MZN0"/>
<comment type="caution">
    <text evidence="1">The sequence shown here is derived from an EMBL/GenBank/DDBJ whole genome shotgun (WGS) entry which is preliminary data.</text>
</comment>
<dbReference type="Proteomes" id="UP000233524">
    <property type="component" value="Unassembled WGS sequence"/>
</dbReference>
<reference evidence="1 2" key="1">
    <citation type="journal article" date="2017" name="G3 (Bethesda)">
        <title>First Draft Genome Sequence of the Pathogenic Fungus Lomentospora prolificans (Formerly Scedosporium prolificans).</title>
        <authorList>
            <person name="Luo R."/>
            <person name="Zimin A."/>
            <person name="Workman R."/>
            <person name="Fan Y."/>
            <person name="Pertea G."/>
            <person name="Grossman N."/>
            <person name="Wear M.P."/>
            <person name="Jia B."/>
            <person name="Miller H."/>
            <person name="Casadevall A."/>
            <person name="Timp W."/>
            <person name="Zhang S.X."/>
            <person name="Salzberg S.L."/>
        </authorList>
    </citation>
    <scope>NUCLEOTIDE SEQUENCE [LARGE SCALE GENOMIC DNA]</scope>
    <source>
        <strain evidence="1 2">JHH-5317</strain>
    </source>
</reference>
<evidence type="ECO:0008006" key="3">
    <source>
        <dbReference type="Google" id="ProtNLM"/>
    </source>
</evidence>
<protein>
    <recommendedName>
        <fullName evidence="3">Arrestin-like N-terminal domain-containing protein</fullName>
    </recommendedName>
</protein>
<evidence type="ECO:0000313" key="1">
    <source>
        <dbReference type="EMBL" id="PKS05643.1"/>
    </source>
</evidence>
<dbReference type="VEuPathDB" id="FungiDB:jhhlp_008162"/>
<evidence type="ECO:0000313" key="2">
    <source>
        <dbReference type="Proteomes" id="UP000233524"/>
    </source>
</evidence>
<dbReference type="EMBL" id="NLAX01001584">
    <property type="protein sequence ID" value="PKS05643.1"/>
    <property type="molecule type" value="Genomic_DNA"/>
</dbReference>
<organism evidence="1 2">
    <name type="scientific">Lomentospora prolificans</name>
    <dbReference type="NCBI Taxonomy" id="41688"/>
    <lineage>
        <taxon>Eukaryota</taxon>
        <taxon>Fungi</taxon>
        <taxon>Dikarya</taxon>
        <taxon>Ascomycota</taxon>
        <taxon>Pezizomycotina</taxon>
        <taxon>Sordariomycetes</taxon>
        <taxon>Hypocreomycetidae</taxon>
        <taxon>Microascales</taxon>
        <taxon>Microascaceae</taxon>
        <taxon>Lomentospora</taxon>
    </lineage>
</organism>
<dbReference type="OrthoDB" id="2333384at2759"/>
<keyword evidence="2" id="KW-1185">Reference proteome</keyword>
<proteinExistence type="predicted"/>
<name>A0A2N3MZN0_9PEZI</name>
<accession>A0A2N3MZN0</accession>
<sequence>MPRTRLEASPQLEILLDGGRNSYDIGSTLSGRVVRNAPIVASRAWLTVQLIGRTKSKMVVSRGQAGTSIYRGRFSLFSPTDTQVQLFDGPMHIAADGEAQEWRFSIPVPRRPDAAAVATGNDQKFSYLPLGQRDIESQPLPPVFFTTGFFFTTTYECFVEYFVEAKLHIESAGASEKVDRATVPIAVVNPSVGDPTAEAELARRSFLCRIRSYRFTQQDSGSLSVQQRTRAFFSSSKVPQFAFSLQVEHPTAFRIDDMSPIPFKLQVFPDNVQTTEEIRNKAYPVTLTSMTFEIKSCMNLICRGTLSPHTSDQTLKFGVDAKSAIDQLSEPIVLPSGVKAEPLDVGALLNLSLGQAHQVSHKPFSRRKRQLYLSFSTFNIKYTHKLKWSVTVSTIGESTEVSNEVGVVLLPGQDSELPPYVECLEPPSPVDKKELRCDA</sequence>
<dbReference type="AlphaFoldDB" id="A0A2N3MZN0"/>